<dbReference type="Gene3D" id="4.10.1080.10">
    <property type="entry name" value="TSP type-3 repeat"/>
    <property type="match status" value="2"/>
</dbReference>
<proteinExistence type="predicted"/>
<dbReference type="GO" id="GO:0005509">
    <property type="term" value="F:calcium ion binding"/>
    <property type="evidence" value="ECO:0007669"/>
    <property type="project" value="InterPro"/>
</dbReference>
<sequence length="320" mass="32828">MADSDGDGVLNGEDNCPLVPNPEQTDLDGDGVGDACDSDIDGDGIDNSLDDCPTDPNNSEGCEENADSDGDGIRDIDDNCPTVHNPDQEDSDGDGIGDACDNNTDSDGDGIQDDQDNCPDTANTGQEDTDGDGIGDACDPVADSDPETAYACGTADAAPFKPFQAPGSSAIGDTSFLCLNGCVENPENVVDTNLFNSASIIVPADLGLTEGVALTVTDSVETYEAPNRLGVAVANADQLLNLSLLGSVEITTRLDGAEKETFSSLTLADLDLLGMLNDESVGYIVVDTTEAFDEVSISLGGINLLSQLDVNAVCASPDAL</sequence>
<dbReference type="InterPro" id="IPR017897">
    <property type="entry name" value="Thrombospondin_3_rpt"/>
</dbReference>
<gene>
    <name evidence="4" type="ORF">DET50_11222</name>
</gene>
<dbReference type="InterPro" id="IPR003367">
    <property type="entry name" value="Thrombospondin_3-like_rpt"/>
</dbReference>
<keyword evidence="2" id="KW-0106">Calcium</keyword>
<evidence type="ECO:0000256" key="2">
    <source>
        <dbReference type="ARBA" id="ARBA00022837"/>
    </source>
</evidence>
<dbReference type="Proteomes" id="UP000252995">
    <property type="component" value="Unassembled WGS sequence"/>
</dbReference>
<dbReference type="SUPFAM" id="SSF103647">
    <property type="entry name" value="TSP type-3 repeat"/>
    <property type="match status" value="2"/>
</dbReference>
<protein>
    <submittedName>
        <fullName evidence="4">Thrombospondin type 3 repeat-containing protein</fullName>
    </submittedName>
</protein>
<feature type="compositionally biased region" description="Acidic residues" evidence="3">
    <location>
        <begin position="25"/>
        <end position="53"/>
    </location>
</feature>
<feature type="region of interest" description="Disordered" evidence="3">
    <location>
        <begin position="1"/>
        <end position="142"/>
    </location>
</feature>
<accession>A0A366GMI9</accession>
<evidence type="ECO:0000313" key="4">
    <source>
        <dbReference type="EMBL" id="RBP28293.1"/>
    </source>
</evidence>
<dbReference type="Pfam" id="PF02412">
    <property type="entry name" value="TSP_3"/>
    <property type="match status" value="5"/>
</dbReference>
<comment type="caution">
    <text evidence="4">The sequence shown here is derived from an EMBL/GenBank/DDBJ whole genome shotgun (WGS) entry which is preliminary data.</text>
</comment>
<keyword evidence="1" id="KW-0732">Signal</keyword>
<feature type="compositionally biased region" description="Acidic residues" evidence="3">
    <location>
        <begin position="104"/>
        <end position="117"/>
    </location>
</feature>
<name>A0A366GMI9_9GAMM</name>
<organism evidence="4 5">
    <name type="scientific">Marinobacter pelagius</name>
    <dbReference type="NCBI Taxonomy" id="379482"/>
    <lineage>
        <taxon>Bacteria</taxon>
        <taxon>Pseudomonadati</taxon>
        <taxon>Pseudomonadota</taxon>
        <taxon>Gammaproteobacteria</taxon>
        <taxon>Pseudomonadales</taxon>
        <taxon>Marinobacteraceae</taxon>
        <taxon>Marinobacter</taxon>
    </lineage>
</organism>
<evidence type="ECO:0000256" key="1">
    <source>
        <dbReference type="ARBA" id="ARBA00022729"/>
    </source>
</evidence>
<evidence type="ECO:0000256" key="3">
    <source>
        <dbReference type="SAM" id="MobiDB-lite"/>
    </source>
</evidence>
<dbReference type="PANTHER" id="PTHR10199:SF100">
    <property type="entry name" value="THROMBOSPONDIN, ISOFORM A"/>
    <property type="match status" value="1"/>
</dbReference>
<dbReference type="GO" id="GO:0007155">
    <property type="term" value="P:cell adhesion"/>
    <property type="evidence" value="ECO:0007669"/>
    <property type="project" value="InterPro"/>
</dbReference>
<evidence type="ECO:0000313" key="5">
    <source>
        <dbReference type="Proteomes" id="UP000252995"/>
    </source>
</evidence>
<dbReference type="PANTHER" id="PTHR10199">
    <property type="entry name" value="THROMBOSPONDIN"/>
    <property type="match status" value="1"/>
</dbReference>
<dbReference type="PROSITE" id="PS51234">
    <property type="entry name" value="TSP3"/>
    <property type="match status" value="2"/>
</dbReference>
<dbReference type="EMBL" id="QNRO01000012">
    <property type="protein sequence ID" value="RBP28293.1"/>
    <property type="molecule type" value="Genomic_DNA"/>
</dbReference>
<feature type="compositionally biased region" description="Acidic residues" evidence="3">
    <location>
        <begin position="61"/>
        <end position="70"/>
    </location>
</feature>
<dbReference type="InterPro" id="IPR028974">
    <property type="entry name" value="TSP_type-3_rpt"/>
</dbReference>
<reference evidence="4 5" key="1">
    <citation type="submission" date="2018-06" db="EMBL/GenBank/DDBJ databases">
        <title>Freshwater and sediment microbial communities from various areas in North America, analyzing microbe dynamics in response to fracking.</title>
        <authorList>
            <person name="Lamendella R."/>
        </authorList>
    </citation>
    <scope>NUCLEOTIDE SEQUENCE [LARGE SCALE GENOMIC DNA]</scope>
    <source>
        <strain evidence="4 5">114J</strain>
    </source>
</reference>
<dbReference type="AlphaFoldDB" id="A0A366GMI9"/>